<sequence>MTDGLQWLEDPVPLPGGYCAVFARGIDSEELVRRLAPGTEPRFMGPRTHEAFEDDLFQLDRSKPVDETVGVRYGSVGDLSFVIGYGPWQETLSRFDTPEISHGGAHTYELYFMAEHPNVPPPHFRYHHDGVYEVMCDLNDDDWVGVVDVLGDNAGLVAALEADKRRSMEILEQRFGLALPKEAILTGELPAAIIKDA</sequence>
<keyword evidence="2" id="KW-1185">Reference proteome</keyword>
<gene>
    <name evidence="1" type="ORF">AQI88_41585</name>
</gene>
<name>A0A101N392_9ACTN</name>
<evidence type="ECO:0000313" key="2">
    <source>
        <dbReference type="Proteomes" id="UP000054241"/>
    </source>
</evidence>
<reference evidence="1 2" key="1">
    <citation type="submission" date="2015-10" db="EMBL/GenBank/DDBJ databases">
        <title>Draft genome sequence of Streptomyces cellostaticus DSM 40189, type strain for the species Streptomyces cellostaticus.</title>
        <authorList>
            <person name="Ruckert C."/>
            <person name="Winkler A."/>
            <person name="Kalinowski J."/>
            <person name="Kampfer P."/>
            <person name="Glaeser S."/>
        </authorList>
    </citation>
    <scope>NUCLEOTIDE SEQUENCE [LARGE SCALE GENOMIC DNA]</scope>
    <source>
        <strain evidence="1 2">DSM 40189</strain>
    </source>
</reference>
<accession>A0A101N392</accession>
<dbReference type="AlphaFoldDB" id="A0A101N392"/>
<dbReference type="RefSeq" id="WP_067010974.1">
    <property type="nucleotide sequence ID" value="NZ_BNDU01000008.1"/>
</dbReference>
<comment type="caution">
    <text evidence="1">The sequence shown here is derived from an EMBL/GenBank/DDBJ whole genome shotgun (WGS) entry which is preliminary data.</text>
</comment>
<proteinExistence type="predicted"/>
<organism evidence="1 2">
    <name type="scientific">Streptomyces cellostaticus</name>
    <dbReference type="NCBI Taxonomy" id="67285"/>
    <lineage>
        <taxon>Bacteria</taxon>
        <taxon>Bacillati</taxon>
        <taxon>Actinomycetota</taxon>
        <taxon>Actinomycetes</taxon>
        <taxon>Kitasatosporales</taxon>
        <taxon>Streptomycetaceae</taxon>
        <taxon>Streptomyces</taxon>
    </lineage>
</organism>
<evidence type="ECO:0000313" key="1">
    <source>
        <dbReference type="EMBL" id="KUM85749.1"/>
    </source>
</evidence>
<dbReference type="Proteomes" id="UP000054241">
    <property type="component" value="Unassembled WGS sequence"/>
</dbReference>
<protein>
    <submittedName>
        <fullName evidence="1">Uncharacterized protein</fullName>
    </submittedName>
</protein>
<dbReference type="OrthoDB" id="4118486at2"/>
<dbReference type="EMBL" id="LMWL01000117">
    <property type="protein sequence ID" value="KUM85749.1"/>
    <property type="molecule type" value="Genomic_DNA"/>
</dbReference>